<feature type="transmembrane region" description="Helical" evidence="11">
    <location>
        <begin position="232"/>
        <end position="252"/>
    </location>
</feature>
<dbReference type="AlphaFoldDB" id="A0A9P4LRF6"/>
<evidence type="ECO:0000313" key="12">
    <source>
        <dbReference type="EMBL" id="KAF2034305.1"/>
    </source>
</evidence>
<comment type="subcellular location">
    <subcellularLocation>
        <location evidence="1">Membrane</location>
        <topology evidence="1">Multi-pass membrane protein</topology>
    </subcellularLocation>
</comment>
<dbReference type="OrthoDB" id="3222at2759"/>
<evidence type="ECO:0000256" key="5">
    <source>
        <dbReference type="ARBA" id="ARBA00022989"/>
    </source>
</evidence>
<dbReference type="EMBL" id="ML978161">
    <property type="protein sequence ID" value="KAF2034305.1"/>
    <property type="molecule type" value="Genomic_DNA"/>
</dbReference>
<evidence type="ECO:0000256" key="7">
    <source>
        <dbReference type="ARBA" id="ARBA00023180"/>
    </source>
</evidence>
<feature type="region of interest" description="Disordered" evidence="10">
    <location>
        <begin position="276"/>
        <end position="296"/>
    </location>
</feature>
<evidence type="ECO:0000256" key="9">
    <source>
        <dbReference type="RuleBase" id="RU000477"/>
    </source>
</evidence>
<feature type="compositionally biased region" description="Basic and acidic residues" evidence="10">
    <location>
        <begin position="378"/>
        <end position="389"/>
    </location>
</feature>
<protein>
    <submittedName>
        <fullName evidence="12">Aquaporin</fullName>
    </submittedName>
</protein>
<feature type="transmembrane region" description="Helical" evidence="11">
    <location>
        <begin position="73"/>
        <end position="93"/>
    </location>
</feature>
<proteinExistence type="inferred from homology"/>
<keyword evidence="4" id="KW-0677">Repeat</keyword>
<keyword evidence="7" id="KW-0325">Glycoprotein</keyword>
<gene>
    <name evidence="12" type="ORF">EK21DRAFT_97425</name>
</gene>
<keyword evidence="13" id="KW-1185">Reference proteome</keyword>
<feature type="transmembrane region" description="Helical" evidence="11">
    <location>
        <begin position="99"/>
        <end position="117"/>
    </location>
</feature>
<reference evidence="12" key="1">
    <citation type="journal article" date="2020" name="Stud. Mycol.">
        <title>101 Dothideomycetes genomes: a test case for predicting lifestyles and emergence of pathogens.</title>
        <authorList>
            <person name="Haridas S."/>
            <person name="Albert R."/>
            <person name="Binder M."/>
            <person name="Bloem J."/>
            <person name="Labutti K."/>
            <person name="Salamov A."/>
            <person name="Andreopoulos B."/>
            <person name="Baker S."/>
            <person name="Barry K."/>
            <person name="Bills G."/>
            <person name="Bluhm B."/>
            <person name="Cannon C."/>
            <person name="Castanera R."/>
            <person name="Culley D."/>
            <person name="Daum C."/>
            <person name="Ezra D."/>
            <person name="Gonzalez J."/>
            <person name="Henrissat B."/>
            <person name="Kuo A."/>
            <person name="Liang C."/>
            <person name="Lipzen A."/>
            <person name="Lutzoni F."/>
            <person name="Magnuson J."/>
            <person name="Mondo S."/>
            <person name="Nolan M."/>
            <person name="Ohm R."/>
            <person name="Pangilinan J."/>
            <person name="Park H.-J."/>
            <person name="Ramirez L."/>
            <person name="Alfaro M."/>
            <person name="Sun H."/>
            <person name="Tritt A."/>
            <person name="Yoshinaga Y."/>
            <person name="Zwiers L.-H."/>
            <person name="Turgeon B."/>
            <person name="Goodwin S."/>
            <person name="Spatafora J."/>
            <person name="Crous P."/>
            <person name="Grigoriev I."/>
        </authorList>
    </citation>
    <scope>NUCLEOTIDE SEQUENCE</scope>
    <source>
        <strain evidence="12">CBS 110217</strain>
    </source>
</reference>
<organism evidence="12 13">
    <name type="scientific">Setomelanomma holmii</name>
    <dbReference type="NCBI Taxonomy" id="210430"/>
    <lineage>
        <taxon>Eukaryota</taxon>
        <taxon>Fungi</taxon>
        <taxon>Dikarya</taxon>
        <taxon>Ascomycota</taxon>
        <taxon>Pezizomycotina</taxon>
        <taxon>Dothideomycetes</taxon>
        <taxon>Pleosporomycetidae</taxon>
        <taxon>Pleosporales</taxon>
        <taxon>Pleosporineae</taxon>
        <taxon>Phaeosphaeriaceae</taxon>
        <taxon>Setomelanomma</taxon>
    </lineage>
</organism>
<evidence type="ECO:0000313" key="13">
    <source>
        <dbReference type="Proteomes" id="UP000799777"/>
    </source>
</evidence>
<dbReference type="GO" id="GO:0005886">
    <property type="term" value="C:plasma membrane"/>
    <property type="evidence" value="ECO:0007669"/>
    <property type="project" value="TreeGrafter"/>
</dbReference>
<evidence type="ECO:0000256" key="3">
    <source>
        <dbReference type="ARBA" id="ARBA00022692"/>
    </source>
</evidence>
<evidence type="ECO:0000256" key="1">
    <source>
        <dbReference type="ARBA" id="ARBA00004141"/>
    </source>
</evidence>
<feature type="transmembrane region" description="Helical" evidence="11">
    <location>
        <begin position="124"/>
        <end position="145"/>
    </location>
</feature>
<evidence type="ECO:0000256" key="8">
    <source>
        <dbReference type="ARBA" id="ARBA00034651"/>
    </source>
</evidence>
<sequence length="401" mass="43857">MTLPGMKPRYTEDPDRPREKRLPGFGWLPNRARYLLIACIGEFVGTFLFLFFAFAATQVANNLLGDNPIDLQALMYISLAFGFSLAVNVWIFFRVSGGLFNPAVTIAMALIGAIGWVKASVLILTQVVAGIASAGLVSCLFSGPLAVRTSLSAGTSVLRGLFIEMFLTFQLIFCIFMLAAEKHRSTFLAPIGIGLALFVAQMAGVSFTGGSLNPARSFGPDVVLRTFDSYHWIYWIGPVLGAILAVVFYRLIKALEYETANPDADGDGRDYYRRESATTAEYDEEGQRARRMTDGTNESDFATRLQCAKHNPVSPPRPVASSHYHTTSMGSILREKPSQPSAAFAYGGDGHHSDDHIDHPTDRPRAQHGRGSRRSSHSHYEREPSDDSYRSGPSAESGSSP</sequence>
<comment type="caution">
    <text evidence="12">The sequence shown here is derived from an EMBL/GenBank/DDBJ whole genome shotgun (WGS) entry which is preliminary data.</text>
</comment>
<feature type="transmembrane region" description="Helical" evidence="11">
    <location>
        <begin position="34"/>
        <end position="61"/>
    </location>
</feature>
<comment type="similarity">
    <text evidence="2 9">Belongs to the MIP/aquaporin (TC 1.A.8) family.</text>
</comment>
<dbReference type="Proteomes" id="UP000799777">
    <property type="component" value="Unassembled WGS sequence"/>
</dbReference>
<dbReference type="InterPro" id="IPR000425">
    <property type="entry name" value="MIP"/>
</dbReference>
<evidence type="ECO:0000256" key="10">
    <source>
        <dbReference type="SAM" id="MobiDB-lite"/>
    </source>
</evidence>
<evidence type="ECO:0000256" key="6">
    <source>
        <dbReference type="ARBA" id="ARBA00023136"/>
    </source>
</evidence>
<keyword evidence="9" id="KW-0813">Transport</keyword>
<dbReference type="Gene3D" id="1.20.1080.10">
    <property type="entry name" value="Glycerol uptake facilitator protein"/>
    <property type="match status" value="1"/>
</dbReference>
<evidence type="ECO:0000256" key="2">
    <source>
        <dbReference type="ARBA" id="ARBA00006175"/>
    </source>
</evidence>
<comment type="catalytic activity">
    <reaction evidence="8">
        <text>H2O(in) = H2O(out)</text>
        <dbReference type="Rhea" id="RHEA:29667"/>
        <dbReference type="ChEBI" id="CHEBI:15377"/>
    </reaction>
</comment>
<feature type="compositionally biased region" description="Basic and acidic residues" evidence="10">
    <location>
        <begin position="349"/>
        <end position="365"/>
    </location>
</feature>
<name>A0A9P4LRF6_9PLEO</name>
<feature type="compositionally biased region" description="Basic residues" evidence="10">
    <location>
        <begin position="366"/>
        <end position="377"/>
    </location>
</feature>
<dbReference type="FunFam" id="1.20.1080.10:FF:000024">
    <property type="entry name" value="MIP aquaporin (Eurofung)"/>
    <property type="match status" value="1"/>
</dbReference>
<dbReference type="InterPro" id="IPR034294">
    <property type="entry name" value="Aquaporin_transptr"/>
</dbReference>
<dbReference type="Pfam" id="PF00230">
    <property type="entry name" value="MIP"/>
    <property type="match status" value="1"/>
</dbReference>
<feature type="region of interest" description="Disordered" evidence="10">
    <location>
        <begin position="309"/>
        <end position="401"/>
    </location>
</feature>
<keyword evidence="3 9" id="KW-0812">Transmembrane</keyword>
<feature type="transmembrane region" description="Helical" evidence="11">
    <location>
        <begin position="187"/>
        <end position="212"/>
    </location>
</feature>
<feature type="transmembrane region" description="Helical" evidence="11">
    <location>
        <begin position="157"/>
        <end position="180"/>
    </location>
</feature>
<dbReference type="InterPro" id="IPR023271">
    <property type="entry name" value="Aquaporin-like"/>
</dbReference>
<keyword evidence="6 11" id="KW-0472">Membrane</keyword>
<evidence type="ECO:0000256" key="11">
    <source>
        <dbReference type="SAM" id="Phobius"/>
    </source>
</evidence>
<dbReference type="GO" id="GO:0015250">
    <property type="term" value="F:water channel activity"/>
    <property type="evidence" value="ECO:0007669"/>
    <property type="project" value="TreeGrafter"/>
</dbReference>
<accession>A0A9P4LRF6</accession>
<dbReference type="PRINTS" id="PR00783">
    <property type="entry name" value="MINTRINSICP"/>
</dbReference>
<evidence type="ECO:0000256" key="4">
    <source>
        <dbReference type="ARBA" id="ARBA00022737"/>
    </source>
</evidence>
<dbReference type="PANTHER" id="PTHR19139">
    <property type="entry name" value="AQUAPORIN TRANSPORTER"/>
    <property type="match status" value="1"/>
</dbReference>
<dbReference type="PANTHER" id="PTHR19139:SF199">
    <property type="entry name" value="MIP17260P"/>
    <property type="match status" value="1"/>
</dbReference>
<dbReference type="SUPFAM" id="SSF81338">
    <property type="entry name" value="Aquaporin-like"/>
    <property type="match status" value="1"/>
</dbReference>
<keyword evidence="5 11" id="KW-1133">Transmembrane helix</keyword>